<dbReference type="VEuPathDB" id="PlasmoDB:PCOAH_00005540"/>
<dbReference type="Pfam" id="PF12879">
    <property type="entry name" value="SICA_C"/>
    <property type="match status" value="1"/>
</dbReference>
<feature type="compositionally biased region" description="Low complexity" evidence="1">
    <location>
        <begin position="268"/>
        <end position="307"/>
    </location>
</feature>
<dbReference type="AlphaFoldDB" id="A0A1B1DTK4"/>
<name>A0A1B1DTK4_9APIC</name>
<proteinExistence type="predicted"/>
<keyword evidence="2" id="KW-1133">Transmembrane helix</keyword>
<organism evidence="5 6">
    <name type="scientific">Plasmodium coatneyi</name>
    <dbReference type="NCBI Taxonomy" id="208452"/>
    <lineage>
        <taxon>Eukaryota</taxon>
        <taxon>Sar</taxon>
        <taxon>Alveolata</taxon>
        <taxon>Apicomplexa</taxon>
        <taxon>Aconoidasida</taxon>
        <taxon>Haemosporida</taxon>
        <taxon>Plasmodiidae</taxon>
        <taxon>Plasmodium</taxon>
    </lineage>
</organism>
<feature type="transmembrane region" description="Helical" evidence="2">
    <location>
        <begin position="351"/>
        <end position="373"/>
    </location>
</feature>
<gene>
    <name evidence="5" type="ORF">PCOAH_00005540</name>
</gene>
<dbReference type="GeneID" id="30907277"/>
<feature type="domain" description="Schizont-infected cell agglutination C-terminal" evidence="4">
    <location>
        <begin position="370"/>
        <end position="496"/>
    </location>
</feature>
<evidence type="ECO:0000313" key="5">
    <source>
        <dbReference type="EMBL" id="ANQ06092.1"/>
    </source>
</evidence>
<reference evidence="6" key="1">
    <citation type="submission" date="2016-06" db="EMBL/GenBank/DDBJ databases">
        <title>First high quality genome sequence of Plasmodium coatneyi using continuous long reads from single molecule, real-time sequencing.</title>
        <authorList>
            <person name="Chien J.-T."/>
            <person name="Pakala S.B."/>
            <person name="Geraldo J.A."/>
            <person name="Lapp S.A."/>
            <person name="Barnwell J.W."/>
            <person name="Kissinger J.C."/>
            <person name="Galinski M.R."/>
            <person name="Humphrey J.C."/>
        </authorList>
    </citation>
    <scope>NUCLEOTIDE SEQUENCE [LARGE SCALE GENOMIC DNA]</scope>
    <source>
        <strain evidence="6">Hackeri</strain>
    </source>
</reference>
<evidence type="ECO:0000256" key="2">
    <source>
        <dbReference type="SAM" id="Phobius"/>
    </source>
</evidence>
<feature type="region of interest" description="Disordered" evidence="1">
    <location>
        <begin position="208"/>
        <end position="345"/>
    </location>
</feature>
<dbReference type="RefSeq" id="XP_019912787.1">
    <property type="nucleotide sequence ID" value="XM_020057365.1"/>
</dbReference>
<sequence length="569" mass="62468">MDQNCTSFSGTNKEACKLITAGLKHIYSTQVDEKNSDQVQAQHNRPFYQTMSCAALNVYADMLIKETGGQPCAITEVAIGKMFNEGNKQISTWCKDKTGSSLQCVTCERKPNLNCEIEYNNIKYNVTKKVGNLLQEDSNIQPTLTTINDMCKKSQAPKEKTENSDTQKSGKEDVTCGEAATYRGNSGGVLIEVSGAAAQQEHCEGYQPHVPKANEEDDGAGDSSSALQHPDDDENTKSSPPKVDADTEKKASATDEDDVDSNNNGEQGASPVDVVVGGGSSVEPSGSEIVAPGEEPPSGAGGEPDSSTQGISPTSSLPAAGKTSHSPGTRTNNGNGRKEGMDNPSELLTPYLPTIPVFIGLSVTSYLLWKYLALPGKRKRYRRAPQIRGPLPLEQQIVDEVDDQADGTHEYTLVKERKPRSTPIKRRKKRGVDRRAVGRRRGVRRRMIIDIHLEVLAECQKGDLHSTKGDYFTILVQEFMGSEFIKEENVPKEQVESSDFGFREEDFLPKEQVHISDSTFREEDFIPREDVPKEEIPKFDVPKGQVPCSDSGFRVNVPKEQVPSSGFRF</sequence>
<feature type="region of interest" description="Disordered" evidence="1">
    <location>
        <begin position="153"/>
        <end position="174"/>
    </location>
</feature>
<evidence type="ECO:0000259" key="4">
    <source>
        <dbReference type="Pfam" id="PF12879"/>
    </source>
</evidence>
<accession>A0A1B1DTK4</accession>
<feature type="domain" description="Schizont-infected cell agglutination extracellular beta" evidence="3">
    <location>
        <begin position="8"/>
        <end position="117"/>
    </location>
</feature>
<dbReference type="Proteomes" id="UP000092716">
    <property type="component" value="Chromosome 3"/>
</dbReference>
<dbReference type="OrthoDB" id="376328at2759"/>
<feature type="compositionally biased region" description="Basic and acidic residues" evidence="1">
    <location>
        <begin position="243"/>
        <end position="253"/>
    </location>
</feature>
<keyword evidence="6" id="KW-1185">Reference proteome</keyword>
<dbReference type="EMBL" id="CP016241">
    <property type="protein sequence ID" value="ANQ06092.1"/>
    <property type="molecule type" value="Genomic_DNA"/>
</dbReference>
<dbReference type="InterPro" id="IPR024288">
    <property type="entry name" value="SICA_C"/>
</dbReference>
<dbReference type="KEGG" id="pcot:PCOAH_00005540"/>
<keyword evidence="2" id="KW-0472">Membrane</keyword>
<feature type="region of interest" description="Disordered" evidence="1">
    <location>
        <begin position="416"/>
        <end position="435"/>
    </location>
</feature>
<evidence type="ECO:0000259" key="3">
    <source>
        <dbReference type="Pfam" id="PF12878"/>
    </source>
</evidence>
<feature type="compositionally biased region" description="Polar residues" evidence="1">
    <location>
        <begin position="308"/>
        <end position="335"/>
    </location>
</feature>
<evidence type="ECO:0000256" key="1">
    <source>
        <dbReference type="SAM" id="MobiDB-lite"/>
    </source>
</evidence>
<dbReference type="Pfam" id="PF12878">
    <property type="entry name" value="SICA_beta"/>
    <property type="match status" value="1"/>
</dbReference>
<feature type="compositionally biased region" description="Basic residues" evidence="1">
    <location>
        <begin position="417"/>
        <end position="435"/>
    </location>
</feature>
<evidence type="ECO:0000313" key="6">
    <source>
        <dbReference type="Proteomes" id="UP000092716"/>
    </source>
</evidence>
<dbReference type="InterPro" id="IPR024285">
    <property type="entry name" value="SICA_extracell_b"/>
</dbReference>
<keyword evidence="2" id="KW-0812">Transmembrane</keyword>
<protein>
    <submittedName>
        <fullName evidence="5">SICA antigen</fullName>
    </submittedName>
</protein>